<evidence type="ECO:0000256" key="4">
    <source>
        <dbReference type="PROSITE-ProRule" id="PRU01024"/>
    </source>
</evidence>
<dbReference type="GO" id="GO:0070041">
    <property type="term" value="F:rRNA (uridine-C5-)-methyltransferase activity"/>
    <property type="evidence" value="ECO:0007669"/>
    <property type="project" value="TreeGrafter"/>
</dbReference>
<feature type="active site" description="Nucleophile" evidence="4">
    <location>
        <position position="345"/>
    </location>
</feature>
<feature type="binding site" evidence="4">
    <location>
        <position position="271"/>
    </location>
    <ligand>
        <name>S-adenosyl-L-methionine</name>
        <dbReference type="ChEBI" id="CHEBI:59789"/>
    </ligand>
</feature>
<sequence>MHAQPTARRGEGWAGTADILAPSLERAAPACPHFVACGGCALQHWQDGAYSAWKAGLLEAALRRAGYADIAMAAPARTPARARRRMDLAIRRHGSVLSVGLHAGRSADVIDLRDCVVLHPLLFALVDPLRQVLRGLSALQREGSAVANLLESGADLLLRTDADLTAADRTRLAEFARTHGLPRISWARRNAAPETACLLRPAVVNFSGTPVSPPPGAFLQASREGEDAIVAATLAGLPDKLGAKARIAELYAGCGTLTFALAQRARVAAFEGDAPAARALQAGVNAAALAGRIDVQHRDLARQPLPAKELAGFAAVVLDPPHAGAVGQIGQIAASGVKRVIYVSCNPAALARDATLLRQAGYRLLSVAPVDQFLWSARLESVTVFAR</sequence>
<feature type="binding site" evidence="4">
    <location>
        <position position="319"/>
    </location>
    <ligand>
        <name>S-adenosyl-L-methionine</name>
        <dbReference type="ChEBI" id="CHEBI:59789"/>
    </ligand>
</feature>
<protein>
    <submittedName>
        <fullName evidence="5">Class I SAM-dependent RNA methyltransferase</fullName>
    </submittedName>
</protein>
<dbReference type="InterPro" id="IPR029063">
    <property type="entry name" value="SAM-dependent_MTases_sf"/>
</dbReference>
<dbReference type="PANTHER" id="PTHR11061:SF49">
    <property type="entry name" value="23S RRNA (URACIL(1939)-C(5))-METHYLTRANSFERASE RLMD"/>
    <property type="match status" value="1"/>
</dbReference>
<comment type="similarity">
    <text evidence="4">Belongs to the class I-like SAM-binding methyltransferase superfamily. RNA M5U methyltransferase family.</text>
</comment>
<dbReference type="AlphaFoldDB" id="A0AA41YQ07"/>
<dbReference type="EMBL" id="JAPDNT010000019">
    <property type="protein sequence ID" value="MCW3476467.1"/>
    <property type="molecule type" value="Genomic_DNA"/>
</dbReference>
<evidence type="ECO:0000256" key="3">
    <source>
        <dbReference type="ARBA" id="ARBA00022691"/>
    </source>
</evidence>
<keyword evidence="6" id="KW-1185">Reference proteome</keyword>
<name>A0AA41YQ07_9PROT</name>
<keyword evidence="2 4" id="KW-0808">Transferase</keyword>
<proteinExistence type="inferred from homology"/>
<dbReference type="Pfam" id="PF05958">
    <property type="entry name" value="tRNA_U5-meth_tr"/>
    <property type="match status" value="1"/>
</dbReference>
<accession>A0AA41YQ07</accession>
<dbReference type="Gene3D" id="2.40.50.1070">
    <property type="match status" value="1"/>
</dbReference>
<dbReference type="PANTHER" id="PTHR11061">
    <property type="entry name" value="RNA M5U METHYLTRANSFERASE"/>
    <property type="match status" value="1"/>
</dbReference>
<organism evidence="5 6">
    <name type="scientific">Limobrevibacterium gyesilva</name>
    <dbReference type="NCBI Taxonomy" id="2991712"/>
    <lineage>
        <taxon>Bacteria</taxon>
        <taxon>Pseudomonadati</taxon>
        <taxon>Pseudomonadota</taxon>
        <taxon>Alphaproteobacteria</taxon>
        <taxon>Acetobacterales</taxon>
        <taxon>Acetobacteraceae</taxon>
        <taxon>Limobrevibacterium</taxon>
    </lineage>
</organism>
<reference evidence="5" key="1">
    <citation type="submission" date="2022-09" db="EMBL/GenBank/DDBJ databases">
        <title>Rhodovastum sp. nov. RN2-1 isolated from soil in Seongnam, South Korea.</title>
        <authorList>
            <person name="Le N.T."/>
        </authorList>
    </citation>
    <scope>NUCLEOTIDE SEQUENCE</scope>
    <source>
        <strain evidence="5">RN2-1</strain>
    </source>
</reference>
<evidence type="ECO:0000313" key="6">
    <source>
        <dbReference type="Proteomes" id="UP001165679"/>
    </source>
</evidence>
<feature type="binding site" evidence="4">
    <location>
        <position position="220"/>
    </location>
    <ligand>
        <name>S-adenosyl-L-methionine</name>
        <dbReference type="ChEBI" id="CHEBI:59789"/>
    </ligand>
</feature>
<evidence type="ECO:0000313" key="5">
    <source>
        <dbReference type="EMBL" id="MCW3476467.1"/>
    </source>
</evidence>
<feature type="binding site" evidence="4">
    <location>
        <position position="251"/>
    </location>
    <ligand>
        <name>S-adenosyl-L-methionine</name>
        <dbReference type="ChEBI" id="CHEBI:59789"/>
    </ligand>
</feature>
<dbReference type="Gene3D" id="3.40.50.150">
    <property type="entry name" value="Vaccinia Virus protein VP39"/>
    <property type="match status" value="1"/>
</dbReference>
<keyword evidence="3 4" id="KW-0949">S-adenosyl-L-methionine</keyword>
<keyword evidence="1 4" id="KW-0489">Methyltransferase</keyword>
<gene>
    <name evidence="5" type="ORF">OL599_18040</name>
</gene>
<evidence type="ECO:0000256" key="2">
    <source>
        <dbReference type="ARBA" id="ARBA00022679"/>
    </source>
</evidence>
<reference evidence="5" key="2">
    <citation type="submission" date="2022-10" db="EMBL/GenBank/DDBJ databases">
        <authorList>
            <person name="Trinh H.N."/>
        </authorList>
    </citation>
    <scope>NUCLEOTIDE SEQUENCE</scope>
    <source>
        <strain evidence="5">RN2-1</strain>
    </source>
</reference>
<dbReference type="Proteomes" id="UP001165679">
    <property type="component" value="Unassembled WGS sequence"/>
</dbReference>
<dbReference type="SUPFAM" id="SSF53335">
    <property type="entry name" value="S-adenosyl-L-methionine-dependent methyltransferases"/>
    <property type="match status" value="1"/>
</dbReference>
<dbReference type="PROSITE" id="PS51687">
    <property type="entry name" value="SAM_MT_RNA_M5U"/>
    <property type="match status" value="1"/>
</dbReference>
<dbReference type="InterPro" id="IPR010280">
    <property type="entry name" value="U5_MeTrfase_fam"/>
</dbReference>
<dbReference type="RefSeq" id="WP_264715260.1">
    <property type="nucleotide sequence ID" value="NZ_JAPDNT010000019.1"/>
</dbReference>
<evidence type="ECO:0000256" key="1">
    <source>
        <dbReference type="ARBA" id="ARBA00022603"/>
    </source>
</evidence>
<comment type="caution">
    <text evidence="5">The sequence shown here is derived from an EMBL/GenBank/DDBJ whole genome shotgun (WGS) entry which is preliminary data.</text>
</comment>
<dbReference type="GO" id="GO:0070475">
    <property type="term" value="P:rRNA base methylation"/>
    <property type="evidence" value="ECO:0007669"/>
    <property type="project" value="TreeGrafter"/>
</dbReference>